<evidence type="ECO:0000259" key="6">
    <source>
        <dbReference type="Pfam" id="PF19047"/>
    </source>
</evidence>
<feature type="compositionally biased region" description="Polar residues" evidence="5">
    <location>
        <begin position="1529"/>
        <end position="1564"/>
    </location>
</feature>
<feature type="compositionally biased region" description="Basic and acidic residues" evidence="5">
    <location>
        <begin position="1385"/>
        <end position="1405"/>
    </location>
</feature>
<feature type="compositionally biased region" description="Low complexity" evidence="5">
    <location>
        <begin position="1595"/>
        <end position="1616"/>
    </location>
</feature>
<feature type="compositionally biased region" description="Low complexity" evidence="5">
    <location>
        <begin position="1460"/>
        <end position="1474"/>
    </location>
</feature>
<evidence type="ECO:0000256" key="5">
    <source>
        <dbReference type="SAM" id="MobiDB-lite"/>
    </source>
</evidence>
<keyword evidence="8" id="KW-1185">Reference proteome</keyword>
<keyword evidence="2" id="KW-0963">Cytoplasm</keyword>
<name>A0ABQ9EVP1_TEGGR</name>
<sequence>MAACENFMESPLVLWVETFQSKSLEYQELIDGVFLCDVMQQIDQRQGYQNINRVVEDVDVRLHNWDILIRNIRAYYVEVLQQLLIMKLPNIHAICREPEKDICHTELKKALLLILGCAVQCERKEYFIDAIKQLEVDVQHAIVDHIKEVTDDTECILPIEPSEQLETYTEKMFNHLTRLIRERDDYAEAQSQGKEVPVTPSTTPDKHHMVVELADSKARVRKLRQELEDKQEVLSDLRDELEEQKALAAKLRNENLELIQDARSARSLRDELDVLREKVGKADTFQSEITKYKEKLNELEFYKARVDELREDNAILIENKNMLEEQLSNSHKRVETVIELEKELVRYRKQVEEMSQIQILTEENAQLQFEKKSSMNESTNLEQELESARLRISGLGGTLSDQLTETTNGKILRLELENQRLQQKIDEMKENSLIENTALNLELKKENQRLAQKVEKLQVTSREDSQRSIEAEQKLQELMHERGKLTRALDTIKENAERQVKELERENEHLTQTVEVIRERNEKTNDVRLKDLEKENKQMHETVSAKNQLLSKLEFEVKQLKKCDKELKQHEDKVMELEKENASIEKENSELSKTLSALQLTCENFEKENSDMKVENRKLQRTVNSLQSVLQKKEQLEEEHINLKVENQKLQRSLESFKNSTTKVAELESEKDLLNREIQHLKRSLDVEKSQKTKHEQMELDLLDLDNENQKIQRSLDITTKRLQQLEKDNSDLENENEKLQKVIEEMKMSSKRLQTLEKNSSDLETEIIKLTKEKSTAEKENKRLKQSVALKESSYDDLSSKYSALDREHKNLKKSLEHQRDFSGRVRELERENRELLQHSSMDKKTVADLRENLLNEKIKSQDLQNEMDKLTEELQRVGINKEKLVMASNTKDESRYKALENMMEEALKKSMEIKEEKIHALESRMQKSSVGPLHQRQNQNPTKEIFALKDHLIQVERTNATLQTENHNLKSQTNSLNEQIRKLENLNSKLQSESSQFQGQSGALQSQNAKLQVDNSTLQSKCSSLLAQTASLQGQVQNLESEREQLLHANEELHSSHEQLVNDHEELQKLHEQLASDYEALISEHGSLKSNYKSVQKDNKELQDRLNSFLQGRDDINHMRHRLEREKDQFLSEQKSLGNLQMDYNRLRDEHDRTLSQHEKLRKDHYDLSADNKRIKTELNNLQQKNQDLLNECNDNKDHLHGMEIELVSLGQKYDTLYQVNQKLDEDNKNLLMQIQTLLNTNQELLTQILESKDTYSMEEKSYLEKLNDLRRQKERLEEKIMEHYKRSETQKKNKGLGARIARKAAKIFISKNQRSKSKSNLAENSLDNTSQGSDDHDTSKKSGLSRATFDDDDGGFSGNRSHDRNSPGDEMLTLEQFLMEVDKSPGNKTSEKQEDTESKSSENSDNSANRRLHQQKRHAPPPPGSHNNFTQQPNRRPTSSIPDVAAVSGLHSDLNVSRMSRISTGSSGSGSYEQATPPKREHPETSTPAQPSNNSQFKKRSYEDLNSFSPFVKYQNEQPHDFRKNTLGSTPSSASRTLQYSYATSPHNDTSHSIGPKSPQNRELPPTPVDKERDNPNLNPAERLDRLMMGFSNSPHNNSNSSSPRVNSNMNNSINSTDRDSSNYDMSVRSGPTSQHYDPSIRSNQQHPVRNMNSESPSDQRPSYPVYGRPHSSLGHPKVQQLSPSHNGPNGLPPSGSNERSFTSARLGPRPYSNVNNTTRPVSAAYDSNSLPQQGYSSSDNRNSMDRVRQSPNNVQHNGPVRNQQDGGHSARVQRIERPKSVPPNMFNPPPEHLEQQTNSNYSQPYHHGGANPPVAPPRRMRDAPVTNRISLIRQPGQQQHTPANRPMTSGSPQGNYHSTGGSGGGRQLPQGGLTRSQTPTGRIGAPVKPVQNTPPAPKPMNEEPKDPKDNSEC</sequence>
<dbReference type="InterPro" id="IPR043936">
    <property type="entry name" value="HOOK_N"/>
</dbReference>
<comment type="caution">
    <text evidence="7">The sequence shown here is derived from an EMBL/GenBank/DDBJ whole genome shotgun (WGS) entry which is preliminary data.</text>
</comment>
<feature type="compositionally biased region" description="Polar residues" evidence="5">
    <location>
        <begin position="1488"/>
        <end position="1499"/>
    </location>
</feature>
<feature type="compositionally biased region" description="Polar residues" evidence="5">
    <location>
        <begin position="1633"/>
        <end position="1664"/>
    </location>
</feature>
<dbReference type="SUPFAM" id="SSF116907">
    <property type="entry name" value="Hook domain"/>
    <property type="match status" value="1"/>
</dbReference>
<feature type="compositionally biased region" description="Basic residues" evidence="5">
    <location>
        <begin position="1413"/>
        <end position="1422"/>
    </location>
</feature>
<feature type="coiled-coil region" evidence="4">
    <location>
        <begin position="954"/>
        <end position="1107"/>
    </location>
</feature>
<dbReference type="PANTHER" id="PTHR18947">
    <property type="entry name" value="HOOK PROTEINS"/>
    <property type="match status" value="1"/>
</dbReference>
<evidence type="ECO:0000313" key="8">
    <source>
        <dbReference type="Proteomes" id="UP001217089"/>
    </source>
</evidence>
<feature type="compositionally biased region" description="Polar residues" evidence="5">
    <location>
        <begin position="1321"/>
        <end position="1335"/>
    </location>
</feature>
<feature type="region of interest" description="Disordered" evidence="5">
    <location>
        <begin position="1385"/>
        <end position="1917"/>
    </location>
</feature>
<dbReference type="CDD" id="cd22223">
    <property type="entry name" value="HkD_HkRP"/>
    <property type="match status" value="1"/>
</dbReference>
<feature type="coiled-coil region" evidence="4">
    <location>
        <begin position="292"/>
        <end position="816"/>
    </location>
</feature>
<feature type="region of interest" description="Disordered" evidence="5">
    <location>
        <begin position="1312"/>
        <end position="1371"/>
    </location>
</feature>
<reference evidence="7 8" key="1">
    <citation type="submission" date="2022-12" db="EMBL/GenBank/DDBJ databases">
        <title>Chromosome-level genome of Tegillarca granosa.</title>
        <authorList>
            <person name="Kim J."/>
        </authorList>
    </citation>
    <scope>NUCLEOTIDE SEQUENCE [LARGE SCALE GENOMIC DNA]</scope>
    <source>
        <strain evidence="7">Teg-2019</strain>
        <tissue evidence="7">Adductor muscle</tissue>
    </source>
</reference>
<feature type="coiled-coil region" evidence="4">
    <location>
        <begin position="848"/>
        <end position="926"/>
    </location>
</feature>
<evidence type="ECO:0000256" key="2">
    <source>
        <dbReference type="ARBA" id="ARBA00022490"/>
    </source>
</evidence>
<gene>
    <name evidence="7" type="ORF">KUTeg_012916</name>
</gene>
<protein>
    <recommendedName>
        <fullName evidence="6">HOOK N-terminal domain-containing protein</fullName>
    </recommendedName>
</protein>
<organism evidence="7 8">
    <name type="scientific">Tegillarca granosa</name>
    <name type="common">Malaysian cockle</name>
    <name type="synonym">Anadara granosa</name>
    <dbReference type="NCBI Taxonomy" id="220873"/>
    <lineage>
        <taxon>Eukaryota</taxon>
        <taxon>Metazoa</taxon>
        <taxon>Spiralia</taxon>
        <taxon>Lophotrochozoa</taxon>
        <taxon>Mollusca</taxon>
        <taxon>Bivalvia</taxon>
        <taxon>Autobranchia</taxon>
        <taxon>Pteriomorphia</taxon>
        <taxon>Arcoida</taxon>
        <taxon>Arcoidea</taxon>
        <taxon>Arcidae</taxon>
        <taxon>Tegillarca</taxon>
    </lineage>
</organism>
<feature type="compositionally biased region" description="Polar residues" evidence="5">
    <location>
        <begin position="1753"/>
        <end position="1770"/>
    </location>
</feature>
<dbReference type="InterPro" id="IPR036872">
    <property type="entry name" value="CH_dom_sf"/>
</dbReference>
<feature type="domain" description="HOOK N-terminal" evidence="6">
    <location>
        <begin position="11"/>
        <end position="148"/>
    </location>
</feature>
<feature type="compositionally biased region" description="Basic and acidic residues" evidence="5">
    <location>
        <begin position="1904"/>
        <end position="1917"/>
    </location>
</feature>
<feature type="coiled-coil region" evidence="4">
    <location>
        <begin position="210"/>
        <end position="261"/>
    </location>
</feature>
<dbReference type="PANTHER" id="PTHR18947:SF28">
    <property type="entry name" value="GIRDIN, ISOFORM A"/>
    <property type="match status" value="1"/>
</dbReference>
<evidence type="ECO:0000256" key="1">
    <source>
        <dbReference type="ARBA" id="ARBA00004496"/>
    </source>
</evidence>
<evidence type="ECO:0000313" key="7">
    <source>
        <dbReference type="EMBL" id="KAJ8308042.1"/>
    </source>
</evidence>
<feature type="compositionally biased region" description="Polar residues" evidence="5">
    <location>
        <begin position="1839"/>
        <end position="1861"/>
    </location>
</feature>
<dbReference type="EMBL" id="JARBDR010000657">
    <property type="protein sequence ID" value="KAJ8308042.1"/>
    <property type="molecule type" value="Genomic_DNA"/>
</dbReference>
<keyword evidence="3 4" id="KW-0175">Coiled coil</keyword>
<accession>A0ABQ9EVP1</accession>
<feature type="compositionally biased region" description="Polar residues" evidence="5">
    <location>
        <begin position="1716"/>
        <end position="1745"/>
    </location>
</feature>
<dbReference type="Gene3D" id="1.10.287.1490">
    <property type="match status" value="1"/>
</dbReference>
<dbReference type="Pfam" id="PF19047">
    <property type="entry name" value="HOOK_N"/>
    <property type="match status" value="1"/>
</dbReference>
<feature type="coiled-coil region" evidence="4">
    <location>
        <begin position="1146"/>
        <end position="1296"/>
    </location>
</feature>
<dbReference type="Gene3D" id="1.10.418.10">
    <property type="entry name" value="Calponin-like domain"/>
    <property type="match status" value="1"/>
</dbReference>
<feature type="compositionally biased region" description="Polar residues" evidence="5">
    <location>
        <begin position="1428"/>
        <end position="1444"/>
    </location>
</feature>
<comment type="subcellular location">
    <subcellularLocation>
        <location evidence="1">Cytoplasm</location>
    </subcellularLocation>
</comment>
<dbReference type="Proteomes" id="UP001217089">
    <property type="component" value="Unassembled WGS sequence"/>
</dbReference>
<evidence type="ECO:0000256" key="4">
    <source>
        <dbReference type="SAM" id="Coils"/>
    </source>
</evidence>
<feature type="compositionally biased region" description="Polar residues" evidence="5">
    <location>
        <begin position="1698"/>
        <end position="1707"/>
    </location>
</feature>
<proteinExistence type="predicted"/>
<evidence type="ECO:0000256" key="3">
    <source>
        <dbReference type="ARBA" id="ARBA00023054"/>
    </source>
</evidence>